<dbReference type="Proteomes" id="UP001515480">
    <property type="component" value="Unassembled WGS sequence"/>
</dbReference>
<gene>
    <name evidence="1" type="ORF">AB1Y20_019278</name>
</gene>
<reference evidence="1 2" key="1">
    <citation type="journal article" date="2024" name="Science">
        <title>Giant polyketide synthase enzymes in the biosynthesis of giant marine polyether toxins.</title>
        <authorList>
            <person name="Fallon T.R."/>
            <person name="Shende V.V."/>
            <person name="Wierzbicki I.H."/>
            <person name="Pendleton A.L."/>
            <person name="Watervoot N.F."/>
            <person name="Auber R.P."/>
            <person name="Gonzalez D.J."/>
            <person name="Wisecaver J.H."/>
            <person name="Moore B.S."/>
        </authorList>
    </citation>
    <scope>NUCLEOTIDE SEQUENCE [LARGE SCALE GENOMIC DNA]</scope>
    <source>
        <strain evidence="1 2">12B1</strain>
    </source>
</reference>
<sequence length="66" mass="7143">MSEDGSAVHAYLRRFQVEEVVQAAVNSAIVHKAANPILHIADFLEELGRKYESTAPAPAASDYEAS</sequence>
<keyword evidence="2" id="KW-1185">Reference proteome</keyword>
<name>A0AB34JTK1_PRYPA</name>
<dbReference type="EMBL" id="JBGBPQ010000005">
    <property type="protein sequence ID" value="KAL1524383.1"/>
    <property type="molecule type" value="Genomic_DNA"/>
</dbReference>
<dbReference type="SUPFAM" id="SSF47391">
    <property type="entry name" value="Dimerization-anchoring domain of cAMP-dependent PK regulatory subunit"/>
    <property type="match status" value="1"/>
</dbReference>
<proteinExistence type="predicted"/>
<organism evidence="1 2">
    <name type="scientific">Prymnesium parvum</name>
    <name type="common">Toxic golden alga</name>
    <dbReference type="NCBI Taxonomy" id="97485"/>
    <lineage>
        <taxon>Eukaryota</taxon>
        <taxon>Haptista</taxon>
        <taxon>Haptophyta</taxon>
        <taxon>Prymnesiophyceae</taxon>
        <taxon>Prymnesiales</taxon>
        <taxon>Prymnesiaceae</taxon>
        <taxon>Prymnesium</taxon>
    </lineage>
</organism>
<accession>A0AB34JTK1</accession>
<evidence type="ECO:0000313" key="2">
    <source>
        <dbReference type="Proteomes" id="UP001515480"/>
    </source>
</evidence>
<evidence type="ECO:0000313" key="1">
    <source>
        <dbReference type="EMBL" id="KAL1524383.1"/>
    </source>
</evidence>
<comment type="caution">
    <text evidence="1">The sequence shown here is derived from an EMBL/GenBank/DDBJ whole genome shotgun (WGS) entry which is preliminary data.</text>
</comment>
<dbReference type="AlphaFoldDB" id="A0AB34JTK1"/>
<protein>
    <submittedName>
        <fullName evidence="1">Uncharacterized protein</fullName>
    </submittedName>
</protein>